<reference evidence="1 2" key="1">
    <citation type="journal article" date="2019" name="Int. J. Syst. Evol. Microbiol.">
        <title>Capsulimonas corticalis gen. nov., sp. nov., an aerobic capsulated bacterium, of a novel bacterial order, Capsulimonadales ord. nov., of the class Armatimonadia of the phylum Armatimonadetes.</title>
        <authorList>
            <person name="Li J."/>
            <person name="Kudo C."/>
            <person name="Tonouchi A."/>
        </authorList>
    </citation>
    <scope>NUCLEOTIDE SEQUENCE [LARGE SCALE GENOMIC DNA]</scope>
    <source>
        <strain evidence="1 2">AX-7</strain>
    </source>
</reference>
<evidence type="ECO:0000313" key="1">
    <source>
        <dbReference type="EMBL" id="BDI29062.1"/>
    </source>
</evidence>
<dbReference type="AlphaFoldDB" id="A0A402CUR0"/>
<proteinExistence type="predicted"/>
<gene>
    <name evidence="1" type="ORF">CCAX7_11130</name>
</gene>
<name>A0A402CUR0_9BACT</name>
<keyword evidence="2" id="KW-1185">Reference proteome</keyword>
<dbReference type="Proteomes" id="UP000287394">
    <property type="component" value="Chromosome"/>
</dbReference>
<dbReference type="EMBL" id="AP025739">
    <property type="protein sequence ID" value="BDI29062.1"/>
    <property type="molecule type" value="Genomic_DNA"/>
</dbReference>
<protein>
    <submittedName>
        <fullName evidence="1">Uncharacterized protein</fullName>
    </submittedName>
</protein>
<dbReference type="KEGG" id="ccot:CCAX7_11130"/>
<evidence type="ECO:0000313" key="2">
    <source>
        <dbReference type="Proteomes" id="UP000287394"/>
    </source>
</evidence>
<dbReference type="RefSeq" id="WP_119321108.1">
    <property type="nucleotide sequence ID" value="NZ_AP025739.1"/>
</dbReference>
<dbReference type="OrthoDB" id="9800503at2"/>
<sequence length="78" mass="8432">MTTVSIEEIQLDPATYLHRAQAGESFVVLEAGRQIAEITPVVSPTQSRRPFGLCAGEFVVPADFDAPLPDDVLYGTLL</sequence>
<accession>A0A402CUR0</accession>
<organism evidence="1 2">
    <name type="scientific">Capsulimonas corticalis</name>
    <dbReference type="NCBI Taxonomy" id="2219043"/>
    <lineage>
        <taxon>Bacteria</taxon>
        <taxon>Bacillati</taxon>
        <taxon>Armatimonadota</taxon>
        <taxon>Armatimonadia</taxon>
        <taxon>Capsulimonadales</taxon>
        <taxon>Capsulimonadaceae</taxon>
        <taxon>Capsulimonas</taxon>
    </lineage>
</organism>